<feature type="domain" description="PAS" evidence="2">
    <location>
        <begin position="23"/>
        <end position="79"/>
    </location>
</feature>
<feature type="region of interest" description="Disordered" evidence="1">
    <location>
        <begin position="211"/>
        <end position="239"/>
    </location>
</feature>
<dbReference type="InterPro" id="IPR005561">
    <property type="entry name" value="ANTAR"/>
</dbReference>
<dbReference type="Pfam" id="PF03861">
    <property type="entry name" value="ANTAR"/>
    <property type="match status" value="1"/>
</dbReference>
<proteinExistence type="predicted"/>
<sequence length="239" mass="25583">MSIDDPTIEQQLAQGAHPQVGEFRLDLPAGTWWWSPETYRLHGFAPGEVVPTTALVHAHEHPDDRDRVRRALERARTTGAPFSSVHRVVDARGAERVLVMAGKGRRDSATGAVVAVVGCFVDVTRAVAEHAHERARRDIAAAAATRGTIEQAKGVLAVAYGVHPEEAFARLTQASNDRNVPLRELARLVVAEAMSGPDCVERVDALLRHRGERRGRAPVSPSPSPGGSCAAPDVGPTSA</sequence>
<evidence type="ECO:0000313" key="4">
    <source>
        <dbReference type="EMBL" id="MTG88793.1"/>
    </source>
</evidence>
<dbReference type="PROSITE" id="PS50921">
    <property type="entry name" value="ANTAR"/>
    <property type="match status" value="1"/>
</dbReference>
<dbReference type="AlphaFoldDB" id="A0A6N7ZHB9"/>
<dbReference type="InterPro" id="IPR013655">
    <property type="entry name" value="PAS_fold_3"/>
</dbReference>
<protein>
    <submittedName>
        <fullName evidence="4">ANTAR domain-containing protein</fullName>
    </submittedName>
</protein>
<dbReference type="Gene3D" id="1.10.10.10">
    <property type="entry name" value="Winged helix-like DNA-binding domain superfamily/Winged helix DNA-binding domain"/>
    <property type="match status" value="1"/>
</dbReference>
<dbReference type="GO" id="GO:0003723">
    <property type="term" value="F:RNA binding"/>
    <property type="evidence" value="ECO:0007669"/>
    <property type="project" value="InterPro"/>
</dbReference>
<gene>
    <name evidence="4" type="ORF">GJV82_07525</name>
</gene>
<reference evidence="4 5" key="1">
    <citation type="submission" date="2019-11" db="EMBL/GenBank/DDBJ databases">
        <title>Cellulosimicrobium composti sp. nov. isolated from a compost.</title>
        <authorList>
            <person name="Yang Y."/>
        </authorList>
    </citation>
    <scope>NUCLEOTIDE SEQUENCE [LARGE SCALE GENOMIC DNA]</scope>
    <source>
        <strain evidence="4 5">BIT-GX5</strain>
    </source>
</reference>
<dbReference type="SUPFAM" id="SSF52172">
    <property type="entry name" value="CheY-like"/>
    <property type="match status" value="1"/>
</dbReference>
<dbReference type="InterPro" id="IPR000014">
    <property type="entry name" value="PAS"/>
</dbReference>
<evidence type="ECO:0000259" key="3">
    <source>
        <dbReference type="PROSITE" id="PS50921"/>
    </source>
</evidence>
<name>A0A6N7ZHB9_9MICO</name>
<organism evidence="4 5">
    <name type="scientific">Cellulosimicrobium composti</name>
    <dbReference type="NCBI Taxonomy" id="2672572"/>
    <lineage>
        <taxon>Bacteria</taxon>
        <taxon>Bacillati</taxon>
        <taxon>Actinomycetota</taxon>
        <taxon>Actinomycetes</taxon>
        <taxon>Micrococcales</taxon>
        <taxon>Promicromonosporaceae</taxon>
        <taxon>Cellulosimicrobium</taxon>
    </lineage>
</organism>
<dbReference type="CDD" id="cd00130">
    <property type="entry name" value="PAS"/>
    <property type="match status" value="1"/>
</dbReference>
<evidence type="ECO:0000256" key="1">
    <source>
        <dbReference type="SAM" id="MobiDB-lite"/>
    </source>
</evidence>
<evidence type="ECO:0000313" key="5">
    <source>
        <dbReference type="Proteomes" id="UP000440668"/>
    </source>
</evidence>
<dbReference type="Pfam" id="PF08447">
    <property type="entry name" value="PAS_3"/>
    <property type="match status" value="1"/>
</dbReference>
<dbReference type="Gene3D" id="3.30.450.20">
    <property type="entry name" value="PAS domain"/>
    <property type="match status" value="1"/>
</dbReference>
<dbReference type="PROSITE" id="PS50112">
    <property type="entry name" value="PAS"/>
    <property type="match status" value="1"/>
</dbReference>
<feature type="domain" description="ANTAR" evidence="3">
    <location>
        <begin position="129"/>
        <end position="190"/>
    </location>
</feature>
<dbReference type="SMART" id="SM01012">
    <property type="entry name" value="ANTAR"/>
    <property type="match status" value="1"/>
</dbReference>
<dbReference type="RefSeq" id="WP_155098797.1">
    <property type="nucleotide sequence ID" value="NZ_WMKA01000012.1"/>
</dbReference>
<accession>A0A6N7ZHB9</accession>
<dbReference type="EMBL" id="WMKA01000012">
    <property type="protein sequence ID" value="MTG88793.1"/>
    <property type="molecule type" value="Genomic_DNA"/>
</dbReference>
<comment type="caution">
    <text evidence="4">The sequence shown here is derived from an EMBL/GenBank/DDBJ whole genome shotgun (WGS) entry which is preliminary data.</text>
</comment>
<dbReference type="InterPro" id="IPR011006">
    <property type="entry name" value="CheY-like_superfamily"/>
</dbReference>
<dbReference type="InterPro" id="IPR036388">
    <property type="entry name" value="WH-like_DNA-bd_sf"/>
</dbReference>
<dbReference type="Proteomes" id="UP000440668">
    <property type="component" value="Unassembled WGS sequence"/>
</dbReference>
<dbReference type="InterPro" id="IPR035965">
    <property type="entry name" value="PAS-like_dom_sf"/>
</dbReference>
<evidence type="ECO:0000259" key="2">
    <source>
        <dbReference type="PROSITE" id="PS50112"/>
    </source>
</evidence>
<dbReference type="SUPFAM" id="SSF55785">
    <property type="entry name" value="PYP-like sensor domain (PAS domain)"/>
    <property type="match status" value="1"/>
</dbReference>